<dbReference type="EMBL" id="RQTK01000703">
    <property type="protein sequence ID" value="RUS75887.1"/>
    <property type="molecule type" value="Genomic_DNA"/>
</dbReference>
<name>A0A433T2V3_ELYCH</name>
<reference evidence="2 3" key="1">
    <citation type="submission" date="2019-01" db="EMBL/GenBank/DDBJ databases">
        <title>A draft genome assembly of the solar-powered sea slug Elysia chlorotica.</title>
        <authorList>
            <person name="Cai H."/>
            <person name="Li Q."/>
            <person name="Fang X."/>
            <person name="Li J."/>
            <person name="Curtis N.E."/>
            <person name="Altenburger A."/>
            <person name="Shibata T."/>
            <person name="Feng M."/>
            <person name="Maeda T."/>
            <person name="Schwartz J.A."/>
            <person name="Shigenobu S."/>
            <person name="Lundholm N."/>
            <person name="Nishiyama T."/>
            <person name="Yang H."/>
            <person name="Hasebe M."/>
            <person name="Li S."/>
            <person name="Pierce S.K."/>
            <person name="Wang J."/>
        </authorList>
    </citation>
    <scope>NUCLEOTIDE SEQUENCE [LARGE SCALE GENOMIC DNA]</scope>
    <source>
        <strain evidence="2">EC2010</strain>
        <tissue evidence="2">Whole organism of an adult</tissue>
    </source>
</reference>
<accession>A0A433T2V3</accession>
<feature type="transmembrane region" description="Helical" evidence="1">
    <location>
        <begin position="73"/>
        <end position="98"/>
    </location>
</feature>
<comment type="caution">
    <text evidence="2">The sequence shown here is derived from an EMBL/GenBank/DDBJ whole genome shotgun (WGS) entry which is preliminary data.</text>
</comment>
<sequence length="119" mass="13087">MVSSGNETSPQLYLARVLKTVTTGQTTVSVSGGMGGMESNSVWGHYNAAAGNETFLNVTGPLTTGDSKEGNDYLWLTLRLFFIACFITGLIVLTWASYTIHKKCFDERPKRKYQKALLL</sequence>
<dbReference type="Proteomes" id="UP000271974">
    <property type="component" value="Unassembled WGS sequence"/>
</dbReference>
<gene>
    <name evidence="2" type="ORF">EGW08_016346</name>
</gene>
<dbReference type="AlphaFoldDB" id="A0A433T2V3"/>
<keyword evidence="1" id="KW-0472">Membrane</keyword>
<evidence type="ECO:0000313" key="3">
    <source>
        <dbReference type="Proteomes" id="UP000271974"/>
    </source>
</evidence>
<proteinExistence type="predicted"/>
<protein>
    <submittedName>
        <fullName evidence="2">Uncharacterized protein</fullName>
    </submittedName>
</protein>
<evidence type="ECO:0000256" key="1">
    <source>
        <dbReference type="SAM" id="Phobius"/>
    </source>
</evidence>
<evidence type="ECO:0000313" key="2">
    <source>
        <dbReference type="EMBL" id="RUS75887.1"/>
    </source>
</evidence>
<keyword evidence="1" id="KW-1133">Transmembrane helix</keyword>
<keyword evidence="3" id="KW-1185">Reference proteome</keyword>
<organism evidence="2 3">
    <name type="scientific">Elysia chlorotica</name>
    <name type="common">Eastern emerald elysia</name>
    <name type="synonym">Sea slug</name>
    <dbReference type="NCBI Taxonomy" id="188477"/>
    <lineage>
        <taxon>Eukaryota</taxon>
        <taxon>Metazoa</taxon>
        <taxon>Spiralia</taxon>
        <taxon>Lophotrochozoa</taxon>
        <taxon>Mollusca</taxon>
        <taxon>Gastropoda</taxon>
        <taxon>Heterobranchia</taxon>
        <taxon>Euthyneura</taxon>
        <taxon>Panpulmonata</taxon>
        <taxon>Sacoglossa</taxon>
        <taxon>Placobranchoidea</taxon>
        <taxon>Plakobranchidae</taxon>
        <taxon>Elysia</taxon>
    </lineage>
</organism>
<keyword evidence="1" id="KW-0812">Transmembrane</keyword>
<dbReference type="OrthoDB" id="10504807at2759"/>